<protein>
    <submittedName>
        <fullName evidence="2">Uncharacterized protein</fullName>
    </submittedName>
</protein>
<feature type="compositionally biased region" description="Low complexity" evidence="1">
    <location>
        <begin position="7"/>
        <end position="23"/>
    </location>
</feature>
<reference evidence="2" key="1">
    <citation type="submission" date="2023-11" db="EMBL/GenBank/DDBJ databases">
        <title>Genome assemblies of two species of porcelain crab, Petrolisthes cinctipes and Petrolisthes manimaculis (Anomura: Porcellanidae).</title>
        <authorList>
            <person name="Angst P."/>
        </authorList>
    </citation>
    <scope>NUCLEOTIDE SEQUENCE</scope>
    <source>
        <strain evidence="2">PB745_02</strain>
        <tissue evidence="2">Gill</tissue>
    </source>
</reference>
<dbReference type="AlphaFoldDB" id="A0AAE1Q9B8"/>
<feature type="region of interest" description="Disordered" evidence="1">
    <location>
        <begin position="1"/>
        <end position="25"/>
    </location>
</feature>
<accession>A0AAE1Q9B8</accession>
<sequence>MTTVRNRMSPSSCRSTTTPPRGSHILRNLGALHQPTEEQKYQAVVRALPLEVFTCIKQALAASEERGSYTTIKKNCLQDLPTWSSKKRCDMIDASPQPSCRRCSS</sequence>
<keyword evidence="3" id="KW-1185">Reference proteome</keyword>
<dbReference type="EMBL" id="JAWZYT010000622">
    <property type="protein sequence ID" value="KAK4321067.1"/>
    <property type="molecule type" value="Genomic_DNA"/>
</dbReference>
<gene>
    <name evidence="2" type="ORF">Pmani_008117</name>
</gene>
<evidence type="ECO:0000313" key="2">
    <source>
        <dbReference type="EMBL" id="KAK4321067.1"/>
    </source>
</evidence>
<dbReference type="Proteomes" id="UP001292094">
    <property type="component" value="Unassembled WGS sequence"/>
</dbReference>
<evidence type="ECO:0000256" key="1">
    <source>
        <dbReference type="SAM" id="MobiDB-lite"/>
    </source>
</evidence>
<evidence type="ECO:0000313" key="3">
    <source>
        <dbReference type="Proteomes" id="UP001292094"/>
    </source>
</evidence>
<proteinExistence type="predicted"/>
<organism evidence="2 3">
    <name type="scientific">Petrolisthes manimaculis</name>
    <dbReference type="NCBI Taxonomy" id="1843537"/>
    <lineage>
        <taxon>Eukaryota</taxon>
        <taxon>Metazoa</taxon>
        <taxon>Ecdysozoa</taxon>
        <taxon>Arthropoda</taxon>
        <taxon>Crustacea</taxon>
        <taxon>Multicrustacea</taxon>
        <taxon>Malacostraca</taxon>
        <taxon>Eumalacostraca</taxon>
        <taxon>Eucarida</taxon>
        <taxon>Decapoda</taxon>
        <taxon>Pleocyemata</taxon>
        <taxon>Anomura</taxon>
        <taxon>Galatheoidea</taxon>
        <taxon>Porcellanidae</taxon>
        <taxon>Petrolisthes</taxon>
    </lineage>
</organism>
<name>A0AAE1Q9B8_9EUCA</name>
<comment type="caution">
    <text evidence="2">The sequence shown here is derived from an EMBL/GenBank/DDBJ whole genome shotgun (WGS) entry which is preliminary data.</text>
</comment>